<comment type="caution">
    <text evidence="9">The sequence shown here is derived from an EMBL/GenBank/DDBJ whole genome shotgun (WGS) entry which is preliminary data.</text>
</comment>
<evidence type="ECO:0000256" key="4">
    <source>
        <dbReference type="ARBA" id="ARBA00023110"/>
    </source>
</evidence>
<name>A0ABX1GT94_9FLAO</name>
<dbReference type="PANTHER" id="PTHR45625">
    <property type="entry name" value="PEPTIDYL-PROLYL CIS-TRANS ISOMERASE-RELATED"/>
    <property type="match status" value="1"/>
</dbReference>
<dbReference type="GO" id="GO:0016853">
    <property type="term" value="F:isomerase activity"/>
    <property type="evidence" value="ECO:0007669"/>
    <property type="project" value="UniProtKB-KW"/>
</dbReference>
<dbReference type="SUPFAM" id="SSF54534">
    <property type="entry name" value="FKBP-like"/>
    <property type="match status" value="1"/>
</dbReference>
<evidence type="ECO:0000256" key="3">
    <source>
        <dbReference type="ARBA" id="ARBA00013194"/>
    </source>
</evidence>
<keyword evidence="5 6" id="KW-0413">Isomerase</keyword>
<evidence type="ECO:0000313" key="10">
    <source>
        <dbReference type="Proteomes" id="UP000718451"/>
    </source>
</evidence>
<dbReference type="InterPro" id="IPR029000">
    <property type="entry name" value="Cyclophilin-like_dom_sf"/>
</dbReference>
<dbReference type="PROSITE" id="PS51257">
    <property type="entry name" value="PROKAR_LIPOPROTEIN"/>
    <property type="match status" value="1"/>
</dbReference>
<dbReference type="PROSITE" id="PS50059">
    <property type="entry name" value="FKBP_PPIASE"/>
    <property type="match status" value="1"/>
</dbReference>
<dbReference type="CDD" id="cd00317">
    <property type="entry name" value="cyclophilin"/>
    <property type="match status" value="1"/>
</dbReference>
<dbReference type="PROSITE" id="PS50072">
    <property type="entry name" value="CSA_PPIASE_2"/>
    <property type="match status" value="1"/>
</dbReference>
<proteinExistence type="inferred from homology"/>
<dbReference type="EC" id="5.2.1.8" evidence="3 6"/>
<dbReference type="PRINTS" id="PR00153">
    <property type="entry name" value="CSAPPISMRASE"/>
</dbReference>
<evidence type="ECO:0000313" key="9">
    <source>
        <dbReference type="EMBL" id="NKI32834.1"/>
    </source>
</evidence>
<dbReference type="InterPro" id="IPR020892">
    <property type="entry name" value="Cyclophilin-type_PPIase_CS"/>
</dbReference>
<evidence type="ECO:0000256" key="2">
    <source>
        <dbReference type="ARBA" id="ARBA00007365"/>
    </source>
</evidence>
<feature type="domain" description="PPIase FKBP-type" evidence="7">
    <location>
        <begin position="262"/>
        <end position="368"/>
    </location>
</feature>
<organism evidence="9 10">
    <name type="scientific">Croceivirga thetidis</name>
    <dbReference type="NCBI Taxonomy" id="2721623"/>
    <lineage>
        <taxon>Bacteria</taxon>
        <taxon>Pseudomonadati</taxon>
        <taxon>Bacteroidota</taxon>
        <taxon>Flavobacteriia</taxon>
        <taxon>Flavobacteriales</taxon>
        <taxon>Flavobacteriaceae</taxon>
        <taxon>Croceivirga</taxon>
    </lineage>
</organism>
<gene>
    <name evidence="9" type="ORF">HCU67_12830</name>
</gene>
<evidence type="ECO:0000256" key="5">
    <source>
        <dbReference type="ARBA" id="ARBA00023235"/>
    </source>
</evidence>
<dbReference type="InterPro" id="IPR001179">
    <property type="entry name" value="PPIase_FKBP_dom"/>
</dbReference>
<keyword evidence="4 6" id="KW-0697">Rotamase</keyword>
<dbReference type="InterPro" id="IPR044666">
    <property type="entry name" value="Cyclophilin_A-like"/>
</dbReference>
<dbReference type="Pfam" id="PF00160">
    <property type="entry name" value="Pro_isomerase"/>
    <property type="match status" value="1"/>
</dbReference>
<dbReference type="RefSeq" id="WP_168553006.1">
    <property type="nucleotide sequence ID" value="NZ_JAAWWL010000002.1"/>
</dbReference>
<dbReference type="Gene3D" id="2.40.100.10">
    <property type="entry name" value="Cyclophilin-like"/>
    <property type="match status" value="1"/>
</dbReference>
<evidence type="ECO:0000256" key="6">
    <source>
        <dbReference type="PROSITE-ProRule" id="PRU00277"/>
    </source>
</evidence>
<accession>A0ABX1GT94</accession>
<protein>
    <recommendedName>
        <fullName evidence="3 6">peptidylprolyl isomerase</fullName>
        <ecNumber evidence="3 6">5.2.1.8</ecNumber>
    </recommendedName>
</protein>
<dbReference type="Pfam" id="PF00254">
    <property type="entry name" value="FKBP_C"/>
    <property type="match status" value="1"/>
</dbReference>
<dbReference type="SUPFAM" id="SSF50891">
    <property type="entry name" value="Cyclophilin-like"/>
    <property type="match status" value="1"/>
</dbReference>
<feature type="domain" description="PPIase cyclophilin-type" evidence="8">
    <location>
        <begin position="39"/>
        <end position="191"/>
    </location>
</feature>
<comment type="similarity">
    <text evidence="2">Belongs to the cyclophilin-type PPIase family.</text>
</comment>
<evidence type="ECO:0000256" key="1">
    <source>
        <dbReference type="ARBA" id="ARBA00000971"/>
    </source>
</evidence>
<evidence type="ECO:0000259" key="7">
    <source>
        <dbReference type="PROSITE" id="PS50059"/>
    </source>
</evidence>
<dbReference type="PROSITE" id="PS00170">
    <property type="entry name" value="CSA_PPIASE_1"/>
    <property type="match status" value="1"/>
</dbReference>
<dbReference type="InterPro" id="IPR046357">
    <property type="entry name" value="PPIase_dom_sf"/>
</dbReference>
<comment type="catalytic activity">
    <reaction evidence="1 6">
        <text>[protein]-peptidylproline (omega=180) = [protein]-peptidylproline (omega=0)</text>
        <dbReference type="Rhea" id="RHEA:16237"/>
        <dbReference type="Rhea" id="RHEA-COMP:10747"/>
        <dbReference type="Rhea" id="RHEA-COMP:10748"/>
        <dbReference type="ChEBI" id="CHEBI:83833"/>
        <dbReference type="ChEBI" id="CHEBI:83834"/>
        <dbReference type="EC" id="5.2.1.8"/>
    </reaction>
</comment>
<dbReference type="InterPro" id="IPR002130">
    <property type="entry name" value="Cyclophilin-type_PPIase_dom"/>
</dbReference>
<dbReference type="PANTHER" id="PTHR45625:SF4">
    <property type="entry name" value="PEPTIDYLPROLYL ISOMERASE DOMAIN AND WD REPEAT-CONTAINING PROTEIN 1"/>
    <property type="match status" value="1"/>
</dbReference>
<evidence type="ECO:0000259" key="8">
    <source>
        <dbReference type="PROSITE" id="PS50072"/>
    </source>
</evidence>
<sequence>MKKIILIISIVALGVFGCKSAKYADLGDGIYADIQTTEGDIVVKLYHKATPVTVANFVSLAEGTNDFVTDSLKEKKYYDGLTFHRVMKDFMIQGGDPLGNGSGNPGYRFADEIVDSLKHDRKGILSMANAGPKTNGSQFFITHKETPWLNGKHTVFGEVVYGLEVVDSIAAVKVGPGNKPDVDVIMNNVDIIRNGKEAKKFDANSVLANYFEEAERMEAVFKKMKEETVAEFKQQSESVEALPSGLKIVSLKTGEGEQPKHGQKVYVNYAGWLMANADLFDTSDLEVAEKFEKVNPGKRDQGGYTPYPMDYSPDAALAPGFREGLLTMKVGDKIRIFVPPYLGYGDNDYGPIPGGSTLVFDLEVTGIAQ</sequence>
<reference evidence="9 10" key="1">
    <citation type="submission" date="2020-04" db="EMBL/GenBank/DDBJ databases">
        <authorList>
            <person name="Yoon J."/>
        </authorList>
    </citation>
    <scope>NUCLEOTIDE SEQUENCE [LARGE SCALE GENOMIC DNA]</scope>
    <source>
        <strain evidence="9 10">DJ-13</strain>
    </source>
</reference>
<dbReference type="Gene3D" id="3.10.50.40">
    <property type="match status" value="1"/>
</dbReference>
<dbReference type="EMBL" id="JAAWWL010000002">
    <property type="protein sequence ID" value="NKI32834.1"/>
    <property type="molecule type" value="Genomic_DNA"/>
</dbReference>
<dbReference type="Proteomes" id="UP000718451">
    <property type="component" value="Unassembled WGS sequence"/>
</dbReference>
<keyword evidence="10" id="KW-1185">Reference proteome</keyword>